<dbReference type="InterPro" id="IPR001138">
    <property type="entry name" value="Zn2Cys6_DnaBD"/>
</dbReference>
<dbReference type="GO" id="GO:0005634">
    <property type="term" value="C:nucleus"/>
    <property type="evidence" value="ECO:0007669"/>
    <property type="project" value="TreeGrafter"/>
</dbReference>
<dbReference type="EMBL" id="DF977497">
    <property type="protein sequence ID" value="GAP90681.1"/>
    <property type="molecule type" value="Genomic_DNA"/>
</dbReference>
<evidence type="ECO:0000259" key="3">
    <source>
        <dbReference type="PROSITE" id="PS50048"/>
    </source>
</evidence>
<dbReference type="GO" id="GO:0000981">
    <property type="term" value="F:DNA-binding transcription factor activity, RNA polymerase II-specific"/>
    <property type="evidence" value="ECO:0007669"/>
    <property type="project" value="InterPro"/>
</dbReference>
<evidence type="ECO:0000313" key="5">
    <source>
        <dbReference type="Proteomes" id="UP000054516"/>
    </source>
</evidence>
<keyword evidence="5" id="KW-1185">Reference proteome</keyword>
<evidence type="ECO:0000313" key="4">
    <source>
        <dbReference type="EMBL" id="GAP90681.1"/>
    </source>
</evidence>
<proteinExistence type="predicted"/>
<dbReference type="PROSITE" id="PS50048">
    <property type="entry name" value="ZN2_CY6_FUNGAL_2"/>
    <property type="match status" value="1"/>
</dbReference>
<dbReference type="GO" id="GO:0001080">
    <property type="term" value="P:nitrogen catabolite activation of transcription from RNA polymerase II promoter"/>
    <property type="evidence" value="ECO:0007669"/>
    <property type="project" value="TreeGrafter"/>
</dbReference>
<dbReference type="InterPro" id="IPR036864">
    <property type="entry name" value="Zn2-C6_fun-type_DNA-bd_sf"/>
</dbReference>
<feature type="compositionally biased region" description="Gly residues" evidence="2">
    <location>
        <begin position="204"/>
        <end position="213"/>
    </location>
</feature>
<dbReference type="GO" id="GO:0008270">
    <property type="term" value="F:zinc ion binding"/>
    <property type="evidence" value="ECO:0007669"/>
    <property type="project" value="InterPro"/>
</dbReference>
<dbReference type="PRINTS" id="PR00755">
    <property type="entry name" value="AFLATOXINBRP"/>
</dbReference>
<dbReference type="OrthoDB" id="4356994at2759"/>
<dbReference type="Pfam" id="PF00172">
    <property type="entry name" value="Zn_clus"/>
    <property type="match status" value="1"/>
</dbReference>
<evidence type="ECO:0000256" key="1">
    <source>
        <dbReference type="ARBA" id="ARBA00023242"/>
    </source>
</evidence>
<sequence length="470" mass="50040">MFQTLKARRSTTTGESAYVVQSAGMPFEKNKGKKQRACTLCKLKKLKCVAEGNSCVKCLKQGLECSYRTTTKSDTTLASKSSKAASKSGSSSGSSKEKQVEVPKQLPDNDLSITVRDRAASPPNSATPISAPGDPAMPEGFSFADLLESEISFDFWSLPNDGGMDIDTPLYLAGSSGGENDGEATPFSRIDPSKSNHDFLLGYSRGGDNGPEDGGPATAGGSSQPTPQTTSTPITEPLGWDTSIIQDIQTPCLGESSKITAPDGTAYSALPGMGLQGAISPQPPAATCHCLEKLMGANEDMQVKLVWGAYPLNGVSVSVDDMLQCQKDILVSCETLLECLRCSLRSDYVMLIVSMCHEMMNGIGDLSATLLPGSQHGSSKRSRSESDGGRKRGLKAGGWRLDDEDEIQVIKSLIGIRITRLGSLISLLERSVKAHHPGYEWVIQALRQSITDRIASIGSEREGVGFTVDL</sequence>
<keyword evidence="1" id="KW-0539">Nucleus</keyword>
<dbReference type="InterPro" id="IPR050797">
    <property type="entry name" value="Carb_Metab_Trans_Reg"/>
</dbReference>
<dbReference type="Proteomes" id="UP000054516">
    <property type="component" value="Unassembled WGS sequence"/>
</dbReference>
<dbReference type="CDD" id="cd00067">
    <property type="entry name" value="GAL4"/>
    <property type="match status" value="1"/>
</dbReference>
<dbReference type="SUPFAM" id="SSF57701">
    <property type="entry name" value="Zn2/Cys6 DNA-binding domain"/>
    <property type="match status" value="1"/>
</dbReference>
<gene>
    <name evidence="4" type="ORF">SAMD00023353_5200020</name>
</gene>
<dbReference type="STRING" id="77044.A0A1W2TQG1"/>
<feature type="region of interest" description="Disordered" evidence="2">
    <location>
        <begin position="76"/>
        <end position="137"/>
    </location>
</feature>
<feature type="domain" description="Zn(2)-C6 fungal-type" evidence="3">
    <location>
        <begin position="37"/>
        <end position="67"/>
    </location>
</feature>
<feature type="region of interest" description="Disordered" evidence="2">
    <location>
        <begin position="373"/>
        <end position="395"/>
    </location>
</feature>
<protein>
    <submittedName>
        <fullName evidence="4">Putative transcription factor protein</fullName>
    </submittedName>
</protein>
<feature type="region of interest" description="Disordered" evidence="2">
    <location>
        <begin position="177"/>
        <end position="238"/>
    </location>
</feature>
<accession>A0A1W2TQG1</accession>
<reference evidence="4" key="1">
    <citation type="submission" date="2016-03" db="EMBL/GenBank/DDBJ databases">
        <title>Draft genome sequence of Rosellinia necatrix.</title>
        <authorList>
            <person name="Kanematsu S."/>
        </authorList>
    </citation>
    <scope>NUCLEOTIDE SEQUENCE [LARGE SCALE GENOMIC DNA]</scope>
    <source>
        <strain evidence="4">W97</strain>
    </source>
</reference>
<evidence type="ECO:0000256" key="2">
    <source>
        <dbReference type="SAM" id="MobiDB-lite"/>
    </source>
</evidence>
<dbReference type="PROSITE" id="PS00463">
    <property type="entry name" value="ZN2_CY6_FUNGAL_1"/>
    <property type="match status" value="1"/>
</dbReference>
<dbReference type="SMART" id="SM00066">
    <property type="entry name" value="GAL4"/>
    <property type="match status" value="1"/>
</dbReference>
<name>A0A1W2TQG1_ROSNE</name>
<feature type="compositionally biased region" description="Low complexity" evidence="2">
    <location>
        <begin position="222"/>
        <end position="233"/>
    </location>
</feature>
<feature type="compositionally biased region" description="Low complexity" evidence="2">
    <location>
        <begin position="76"/>
        <end position="94"/>
    </location>
</feature>
<dbReference type="Gene3D" id="4.10.240.10">
    <property type="entry name" value="Zn(2)-C6 fungal-type DNA-binding domain"/>
    <property type="match status" value="1"/>
</dbReference>
<dbReference type="PANTHER" id="PTHR31668">
    <property type="entry name" value="GLUCOSE TRANSPORT TRANSCRIPTION REGULATOR RGT1-RELATED-RELATED"/>
    <property type="match status" value="1"/>
</dbReference>
<organism evidence="4">
    <name type="scientific">Rosellinia necatrix</name>
    <name type="common">White root-rot fungus</name>
    <dbReference type="NCBI Taxonomy" id="77044"/>
    <lineage>
        <taxon>Eukaryota</taxon>
        <taxon>Fungi</taxon>
        <taxon>Dikarya</taxon>
        <taxon>Ascomycota</taxon>
        <taxon>Pezizomycotina</taxon>
        <taxon>Sordariomycetes</taxon>
        <taxon>Xylariomycetidae</taxon>
        <taxon>Xylariales</taxon>
        <taxon>Xylariaceae</taxon>
        <taxon>Rosellinia</taxon>
    </lineage>
</organism>
<dbReference type="PANTHER" id="PTHR31668:SF4">
    <property type="entry name" value="TRANSCRIPTIONAL ACTIVATOR PROTEIN DAL81"/>
    <property type="match status" value="1"/>
</dbReference>
<dbReference type="AlphaFoldDB" id="A0A1W2TQG1"/>